<gene>
    <name evidence="1" type="ORF">Tco_0926685</name>
</gene>
<dbReference type="Proteomes" id="UP001151760">
    <property type="component" value="Unassembled WGS sequence"/>
</dbReference>
<evidence type="ECO:0000313" key="2">
    <source>
        <dbReference type="Proteomes" id="UP001151760"/>
    </source>
</evidence>
<accession>A0ABQ5DAI3</accession>
<dbReference type="EMBL" id="BQNB010015122">
    <property type="protein sequence ID" value="GJT36266.1"/>
    <property type="molecule type" value="Genomic_DNA"/>
</dbReference>
<keyword evidence="2" id="KW-1185">Reference proteome</keyword>
<reference evidence="1" key="1">
    <citation type="journal article" date="2022" name="Int. J. Mol. Sci.">
        <title>Draft Genome of Tanacetum Coccineum: Genomic Comparison of Closely Related Tanacetum-Family Plants.</title>
        <authorList>
            <person name="Yamashiro T."/>
            <person name="Shiraishi A."/>
            <person name="Nakayama K."/>
            <person name="Satake H."/>
        </authorList>
    </citation>
    <scope>NUCLEOTIDE SEQUENCE</scope>
</reference>
<name>A0ABQ5DAI3_9ASTR</name>
<proteinExistence type="predicted"/>
<protein>
    <submittedName>
        <fullName evidence="1">Uncharacterized protein</fullName>
    </submittedName>
</protein>
<sequence length="345" mass="41129">MFGKCMKKFLNKDKITKANLEGLAFELLKNMFKNSIELEYNLEQCHLALTEKIDWTNPKGERFHNDLSKPLPLTGAPSRKTIPTMYFLNNDLEYLSHGNEEKNPSIYKYNINDELVIHHWRDDRQWFYKGSIGHKSAHDVYSKLKIIRVKRITVEKKYGYGYLKMIVVKRADKKEYMLVEADFPRLNQNDIKDLYLLKIQDKIHHIDGVDEFDLINALQLYIRRIVIKKRVKDAQLRVKSYKKKLKLTKPYQKLLMRVDELHKFSDGTLNKVYNKLEVMLRDNRLGFGNEGMTDRKCTSKDKERTKSILEKIKKMLKERRRLRRLKSFIGGRRIETDKTLLVRLE</sequence>
<reference evidence="1" key="2">
    <citation type="submission" date="2022-01" db="EMBL/GenBank/DDBJ databases">
        <authorList>
            <person name="Yamashiro T."/>
            <person name="Shiraishi A."/>
            <person name="Satake H."/>
            <person name="Nakayama K."/>
        </authorList>
    </citation>
    <scope>NUCLEOTIDE SEQUENCE</scope>
</reference>
<comment type="caution">
    <text evidence="1">The sequence shown here is derived from an EMBL/GenBank/DDBJ whole genome shotgun (WGS) entry which is preliminary data.</text>
</comment>
<organism evidence="1 2">
    <name type="scientific">Tanacetum coccineum</name>
    <dbReference type="NCBI Taxonomy" id="301880"/>
    <lineage>
        <taxon>Eukaryota</taxon>
        <taxon>Viridiplantae</taxon>
        <taxon>Streptophyta</taxon>
        <taxon>Embryophyta</taxon>
        <taxon>Tracheophyta</taxon>
        <taxon>Spermatophyta</taxon>
        <taxon>Magnoliopsida</taxon>
        <taxon>eudicotyledons</taxon>
        <taxon>Gunneridae</taxon>
        <taxon>Pentapetalae</taxon>
        <taxon>asterids</taxon>
        <taxon>campanulids</taxon>
        <taxon>Asterales</taxon>
        <taxon>Asteraceae</taxon>
        <taxon>Asteroideae</taxon>
        <taxon>Anthemideae</taxon>
        <taxon>Anthemidinae</taxon>
        <taxon>Tanacetum</taxon>
    </lineage>
</organism>
<evidence type="ECO:0000313" key="1">
    <source>
        <dbReference type="EMBL" id="GJT36266.1"/>
    </source>
</evidence>